<gene>
    <name evidence="2" type="ORF">E6Q11_06040</name>
</gene>
<comment type="caution">
    <text evidence="2">The sequence shown here is derived from an EMBL/GenBank/DDBJ whole genome shotgun (WGS) entry which is preliminary data.</text>
</comment>
<protein>
    <recommendedName>
        <fullName evidence="1">DNA mismatch repair protein MutS-like N-terminal domain-containing protein</fullName>
    </recommendedName>
</protein>
<dbReference type="InterPro" id="IPR016151">
    <property type="entry name" value="DNA_mismatch_repair_MutS_N"/>
</dbReference>
<accession>A0A5C7J319</accession>
<evidence type="ECO:0000313" key="2">
    <source>
        <dbReference type="EMBL" id="TXG75921.1"/>
    </source>
</evidence>
<dbReference type="AlphaFoldDB" id="A0A5C7J319"/>
<dbReference type="GO" id="GO:0006298">
    <property type="term" value="P:mismatch repair"/>
    <property type="evidence" value="ECO:0007669"/>
    <property type="project" value="InterPro"/>
</dbReference>
<dbReference type="InterPro" id="IPR007695">
    <property type="entry name" value="DNA_mismatch_repair_MutS-lik_N"/>
</dbReference>
<dbReference type="SUPFAM" id="SSF55271">
    <property type="entry name" value="DNA repair protein MutS, domain I"/>
    <property type="match status" value="1"/>
</dbReference>
<sequence length="47" mass="5498">MGDFYELYNEDALAVAQYTSLKVVDRKSKTRLQKVVLNIYLIVKTFL</sequence>
<dbReference type="GO" id="GO:0030983">
    <property type="term" value="F:mismatched DNA binding"/>
    <property type="evidence" value="ECO:0007669"/>
    <property type="project" value="InterPro"/>
</dbReference>
<dbReference type="GO" id="GO:0005524">
    <property type="term" value="F:ATP binding"/>
    <property type="evidence" value="ECO:0007669"/>
    <property type="project" value="InterPro"/>
</dbReference>
<organism evidence="2 3">
    <name type="scientific">Candidatus Dojkabacteria bacterium</name>
    <dbReference type="NCBI Taxonomy" id="2099670"/>
    <lineage>
        <taxon>Bacteria</taxon>
        <taxon>Candidatus Dojkabacteria</taxon>
    </lineage>
</organism>
<dbReference type="Proteomes" id="UP000321026">
    <property type="component" value="Unassembled WGS sequence"/>
</dbReference>
<name>A0A5C7J319_9BACT</name>
<evidence type="ECO:0000259" key="1">
    <source>
        <dbReference type="Pfam" id="PF01624"/>
    </source>
</evidence>
<evidence type="ECO:0000313" key="3">
    <source>
        <dbReference type="Proteomes" id="UP000321026"/>
    </source>
</evidence>
<dbReference type="Pfam" id="PF01624">
    <property type="entry name" value="MutS_I"/>
    <property type="match status" value="1"/>
</dbReference>
<feature type="domain" description="DNA mismatch repair protein MutS-like N-terminal" evidence="1">
    <location>
        <begin position="1"/>
        <end position="30"/>
    </location>
</feature>
<reference evidence="2 3" key="1">
    <citation type="submission" date="2018-09" db="EMBL/GenBank/DDBJ databases">
        <title>Metagenome Assembled Genomes from an Advanced Water Purification Facility.</title>
        <authorList>
            <person name="Stamps B.W."/>
            <person name="Spear J.R."/>
        </authorList>
    </citation>
    <scope>NUCLEOTIDE SEQUENCE [LARGE SCALE GENOMIC DNA]</scope>
    <source>
        <strain evidence="2">Bin_63_2</strain>
    </source>
</reference>
<dbReference type="Gene3D" id="3.40.1170.10">
    <property type="entry name" value="DNA repair protein MutS, domain I"/>
    <property type="match status" value="1"/>
</dbReference>
<dbReference type="EMBL" id="SSDS01000094">
    <property type="protein sequence ID" value="TXG75921.1"/>
    <property type="molecule type" value="Genomic_DNA"/>
</dbReference>
<proteinExistence type="predicted"/>